<accession>A0AAE9EPH3</accession>
<feature type="transmembrane region" description="Helical" evidence="6">
    <location>
        <begin position="6"/>
        <end position="33"/>
    </location>
</feature>
<dbReference type="PANTHER" id="PTHR19282">
    <property type="entry name" value="TETRASPANIN"/>
    <property type="match status" value="1"/>
</dbReference>
<feature type="compositionally biased region" description="Basic and acidic residues" evidence="5">
    <location>
        <begin position="728"/>
        <end position="756"/>
    </location>
</feature>
<feature type="region of interest" description="Disordered" evidence="5">
    <location>
        <begin position="870"/>
        <end position="910"/>
    </location>
</feature>
<feature type="region of interest" description="Disordered" evidence="5">
    <location>
        <begin position="495"/>
        <end position="517"/>
    </location>
</feature>
<dbReference type="PRINTS" id="PR00259">
    <property type="entry name" value="TMFOUR"/>
</dbReference>
<evidence type="ECO:0000256" key="1">
    <source>
        <dbReference type="ARBA" id="ARBA00004141"/>
    </source>
</evidence>
<comment type="subcellular location">
    <subcellularLocation>
        <location evidence="1">Membrane</location>
        <topology evidence="1">Multi-pass membrane protein</topology>
    </subcellularLocation>
</comment>
<dbReference type="InterPro" id="IPR018499">
    <property type="entry name" value="Tetraspanin/Peripherin"/>
</dbReference>
<name>A0AAE9EPH3_CAEBR</name>
<dbReference type="GO" id="GO:0016020">
    <property type="term" value="C:membrane"/>
    <property type="evidence" value="ECO:0007669"/>
    <property type="project" value="UniProtKB-SubCell"/>
</dbReference>
<feature type="region of interest" description="Disordered" evidence="5">
    <location>
        <begin position="627"/>
        <end position="842"/>
    </location>
</feature>
<feature type="compositionally biased region" description="Gly residues" evidence="5">
    <location>
        <begin position="758"/>
        <end position="776"/>
    </location>
</feature>
<keyword evidence="3 6" id="KW-1133">Transmembrane helix</keyword>
<proteinExistence type="predicted"/>
<sequence length="910" mass="102333">MSFCTFLARIAVFFLNLAQLLVALTVIALTLWIRFDKSFESEIRTNILRDTDPEPLAGVKSDIRTGILVAFWIIIGFSIANVVIGFVGVIGAVIRSRYLLAPYLLSMIILFLLEIAVGITALVKRKSVRRTVKEYVFDAYNMNAQPDIAAFNFRYNCCGAENLPNVECFAGQPTCSSAVWDRLDFTMMIFGIVMLCIVVLQVFTALITVPIIIERKREMQEEEVPANENASDDALRIGEEPIHEDMEIEDERQEEEEAPAEAAPQVAAEDESVEKSKIQKDAFMEMFRKAPRIKDILPDLREFMEHPDVIEWDRREVEHLVELRIQEEKAKRKAEKAKEKQQQQTVVPPVFSADSLQSAVGFDLAGILQKIKPLTQPLVVPIAQPVSDDQPLSSELVSSVRVLPPTPTINPSQVECGRAGFDTPHPNVAPADLRNVKPEMIAPIPDELRVLPDHNRVMPIPNELLPPDQQVPEQTPIVFVRPPLRKTLFLAGARAGKRAERLKKDEKQGESNRKKKKRLLEEAREQANQENSRAGGFPRRRGFIELTGMNALPAGLNKNSPVSVKRYHARQLAKETGMSVEEAMKEIEEQCNEFGCEDTPEAREHDERAMELIKKRGEERWNQRYNYTPADHSKGIPGVDRPPAGHPPSKRATTTEKSRHRDEESIPAVNRPPVGYNREPVPGVDRPPAGDRPDRSREPIPGVDRPPIGDRGYRREDFREPIPGIDRPPGEKRRSRGGVKEREKKRKREEFRERGRGGRGGRGGGRGGFDRGGGYGREPKAGRYDDYSRDQYNSYQGGGYDGYDDRGGYDDYYGRHEGYDSYNQYGGYGTQEGENGYGYDQQGADAYYQQGYEGQEAATSSYYQEDGSQYYNEYYGTSDQQGAEGGGQQEYHATFGEPSTSSSANQPPAA</sequence>
<feature type="compositionally biased region" description="Polar residues" evidence="5">
    <location>
        <begin position="870"/>
        <end position="879"/>
    </location>
</feature>
<dbReference type="Pfam" id="PF00335">
    <property type="entry name" value="Tetraspanin"/>
    <property type="match status" value="1"/>
</dbReference>
<protein>
    <submittedName>
        <fullName evidence="7">Uncharacterized protein</fullName>
    </submittedName>
</protein>
<evidence type="ECO:0000256" key="6">
    <source>
        <dbReference type="SAM" id="Phobius"/>
    </source>
</evidence>
<keyword evidence="4 6" id="KW-0472">Membrane</keyword>
<dbReference type="Proteomes" id="UP000829354">
    <property type="component" value="Chromosome III"/>
</dbReference>
<dbReference type="EMBL" id="CP092622">
    <property type="protein sequence ID" value="UMM25106.1"/>
    <property type="molecule type" value="Genomic_DNA"/>
</dbReference>
<feature type="region of interest" description="Disordered" evidence="5">
    <location>
        <begin position="248"/>
        <end position="274"/>
    </location>
</feature>
<evidence type="ECO:0000256" key="2">
    <source>
        <dbReference type="ARBA" id="ARBA00022692"/>
    </source>
</evidence>
<feature type="compositionally biased region" description="Polar residues" evidence="5">
    <location>
        <begin position="897"/>
        <end position="910"/>
    </location>
</feature>
<evidence type="ECO:0000256" key="3">
    <source>
        <dbReference type="ARBA" id="ARBA00022989"/>
    </source>
</evidence>
<organism evidence="7 8">
    <name type="scientific">Caenorhabditis briggsae</name>
    <dbReference type="NCBI Taxonomy" id="6238"/>
    <lineage>
        <taxon>Eukaryota</taxon>
        <taxon>Metazoa</taxon>
        <taxon>Ecdysozoa</taxon>
        <taxon>Nematoda</taxon>
        <taxon>Chromadorea</taxon>
        <taxon>Rhabditida</taxon>
        <taxon>Rhabditina</taxon>
        <taxon>Rhabditomorpha</taxon>
        <taxon>Rhabditoidea</taxon>
        <taxon>Rhabditidae</taxon>
        <taxon>Peloderinae</taxon>
        <taxon>Caenorhabditis</taxon>
    </lineage>
</organism>
<feature type="transmembrane region" description="Helical" evidence="6">
    <location>
        <begin position="69"/>
        <end position="94"/>
    </location>
</feature>
<evidence type="ECO:0000313" key="7">
    <source>
        <dbReference type="EMBL" id="UMM25106.1"/>
    </source>
</evidence>
<evidence type="ECO:0000313" key="8">
    <source>
        <dbReference type="Proteomes" id="UP000829354"/>
    </source>
</evidence>
<evidence type="ECO:0000256" key="5">
    <source>
        <dbReference type="SAM" id="MobiDB-lite"/>
    </source>
</evidence>
<feature type="compositionally biased region" description="Basic and acidic residues" evidence="5">
    <location>
        <begin position="803"/>
        <end position="819"/>
    </location>
</feature>
<feature type="compositionally biased region" description="Basic and acidic residues" evidence="5">
    <location>
        <begin position="653"/>
        <end position="664"/>
    </location>
</feature>
<feature type="compositionally biased region" description="Basic and acidic residues" evidence="5">
    <location>
        <begin position="707"/>
        <end position="720"/>
    </location>
</feature>
<feature type="compositionally biased region" description="Basic and acidic residues" evidence="5">
    <location>
        <begin position="497"/>
        <end position="512"/>
    </location>
</feature>
<reference evidence="7 8" key="1">
    <citation type="submission" date="2022-04" db="EMBL/GenBank/DDBJ databases">
        <title>Chromosome-level reference genomes for two strains of Caenorhabditis briggsae: an improved platform for comparative genomics.</title>
        <authorList>
            <person name="Stevens L."/>
            <person name="Andersen E."/>
        </authorList>
    </citation>
    <scope>NUCLEOTIDE SEQUENCE [LARGE SCALE GENOMIC DNA]</scope>
    <source>
        <strain evidence="7">VX34</strain>
        <tissue evidence="7">Whole-organism</tissue>
    </source>
</reference>
<feature type="transmembrane region" description="Helical" evidence="6">
    <location>
        <begin position="100"/>
        <end position="123"/>
    </location>
</feature>
<dbReference type="AlphaFoldDB" id="A0AAE9EPH3"/>
<evidence type="ECO:0000256" key="4">
    <source>
        <dbReference type="ARBA" id="ARBA00023136"/>
    </source>
</evidence>
<keyword evidence="8" id="KW-1185">Reference proteome</keyword>
<dbReference type="PANTHER" id="PTHR19282:SF378">
    <property type="entry name" value="TETRASPANIN"/>
    <property type="match status" value="1"/>
</dbReference>
<gene>
    <name evidence="7" type="ORF">L5515_005059</name>
</gene>
<feature type="compositionally biased region" description="Basic and acidic residues" evidence="5">
    <location>
        <begin position="688"/>
        <end position="698"/>
    </location>
</feature>
<feature type="compositionally biased region" description="Acidic residues" evidence="5">
    <location>
        <begin position="248"/>
        <end position="259"/>
    </location>
</feature>
<keyword evidence="2 6" id="KW-0812">Transmembrane</keyword>
<feature type="transmembrane region" description="Helical" evidence="6">
    <location>
        <begin position="189"/>
        <end position="213"/>
    </location>
</feature>
<feature type="compositionally biased region" description="Basic and acidic residues" evidence="5">
    <location>
        <begin position="777"/>
        <end position="789"/>
    </location>
</feature>